<feature type="transmembrane region" description="Helical" evidence="2">
    <location>
        <begin position="294"/>
        <end position="313"/>
    </location>
</feature>
<feature type="transmembrane region" description="Helical" evidence="2">
    <location>
        <begin position="193"/>
        <end position="214"/>
    </location>
</feature>
<organism evidence="3 4">
    <name type="scientific">Holtiella tumoricola</name>
    <dbReference type="NCBI Taxonomy" id="3018743"/>
    <lineage>
        <taxon>Bacteria</taxon>
        <taxon>Bacillati</taxon>
        <taxon>Bacillota</taxon>
        <taxon>Clostridia</taxon>
        <taxon>Lachnospirales</taxon>
        <taxon>Cellulosilyticaceae</taxon>
        <taxon>Holtiella</taxon>
    </lineage>
</organism>
<dbReference type="SUPFAM" id="SSF48452">
    <property type="entry name" value="TPR-like"/>
    <property type="match status" value="1"/>
</dbReference>
<feature type="transmembrane region" description="Helical" evidence="2">
    <location>
        <begin position="163"/>
        <end position="181"/>
    </location>
</feature>
<feature type="transmembrane region" description="Helical" evidence="2">
    <location>
        <begin position="319"/>
        <end position="340"/>
    </location>
</feature>
<keyword evidence="4" id="KW-1185">Reference proteome</keyword>
<dbReference type="Proteomes" id="UP001169242">
    <property type="component" value="Unassembled WGS sequence"/>
</dbReference>
<sequence length="393" mass="46104">MQSTVEITEGNYKGKIKNNLKSHDRFMWKATFKDLKYFSNYRASDFYITDCYHMRLDCQVEIDPEQAMVRVIPTYNYDKNKYYYLTIKYTLRKDPLYVAFRITDAHFETISFATKAEYADFMKEDRLSTKESFQTKNNSNEKSLDDTFVVPPREYLGPLPFKFNLFFMWLNILVVLIEIILEMTMMDTGVTNATMPLVIFLVPLTTILQLFVYLKQKKSPAYQAITTYNNGVTAFNASDYPLARDYFQEALTFNPHNLAIEKGLELCQKYTTSMSLLDKETIYFEKAHFNYNHTFIIVSGILNFLQILIVHILELQWRFSQYIYDFFIITFILQLIVLIIQYTSKKQKSIATYNAGISSLLAKDFTLSKELLLKSHSLDGNNLHTIKALEYLT</sequence>
<evidence type="ECO:0000256" key="1">
    <source>
        <dbReference type="PROSITE-ProRule" id="PRU00339"/>
    </source>
</evidence>
<keyword evidence="2" id="KW-0472">Membrane</keyword>
<keyword evidence="2" id="KW-1133">Transmembrane helix</keyword>
<dbReference type="InterPro" id="IPR011990">
    <property type="entry name" value="TPR-like_helical_dom_sf"/>
</dbReference>
<dbReference type="RefSeq" id="WP_271013644.1">
    <property type="nucleotide sequence ID" value="NZ_JAQIFT010000069.1"/>
</dbReference>
<dbReference type="PROSITE" id="PS50005">
    <property type="entry name" value="TPR"/>
    <property type="match status" value="1"/>
</dbReference>
<dbReference type="InterPro" id="IPR019734">
    <property type="entry name" value="TPR_rpt"/>
</dbReference>
<feature type="repeat" description="TPR" evidence="1">
    <location>
        <begin position="224"/>
        <end position="257"/>
    </location>
</feature>
<evidence type="ECO:0000313" key="4">
    <source>
        <dbReference type="Proteomes" id="UP001169242"/>
    </source>
</evidence>
<dbReference type="EMBL" id="JAQIFT010000069">
    <property type="protein sequence ID" value="MDA3733982.1"/>
    <property type="molecule type" value="Genomic_DNA"/>
</dbReference>
<comment type="caution">
    <text evidence="3">The sequence shown here is derived from an EMBL/GenBank/DDBJ whole genome shotgun (WGS) entry which is preliminary data.</text>
</comment>
<accession>A0AA42J2V0</accession>
<reference evidence="3" key="1">
    <citation type="journal article" date="2023" name="Int. J. Syst. Evol. Microbiol.">
        <title>&lt;i&gt;Holtiella tumoricola&lt;/i&gt; gen. nov. sp. nov., isolated from a human clinical sample.</title>
        <authorList>
            <person name="Allen-Vercoe E."/>
            <person name="Daigneault M.C."/>
            <person name="Vancuren S.J."/>
            <person name="Cochrane K."/>
            <person name="O'Neal L.L."/>
            <person name="Sankaranarayanan K."/>
            <person name="Lawson P.A."/>
        </authorList>
    </citation>
    <scope>NUCLEOTIDE SEQUENCE</scope>
    <source>
        <strain evidence="3">CC70A</strain>
    </source>
</reference>
<name>A0AA42J2V0_9FIRM</name>
<protein>
    <recommendedName>
        <fullName evidence="5">Tetratricopeptide repeat protein</fullName>
    </recommendedName>
</protein>
<evidence type="ECO:0000313" key="3">
    <source>
        <dbReference type="EMBL" id="MDA3733982.1"/>
    </source>
</evidence>
<dbReference type="AlphaFoldDB" id="A0AA42J2V0"/>
<keyword evidence="2" id="KW-0812">Transmembrane</keyword>
<evidence type="ECO:0000256" key="2">
    <source>
        <dbReference type="SAM" id="Phobius"/>
    </source>
</evidence>
<gene>
    <name evidence="3" type="ORF">PBV87_21130</name>
</gene>
<dbReference type="SMART" id="SM00028">
    <property type="entry name" value="TPR"/>
    <property type="match status" value="2"/>
</dbReference>
<keyword evidence="1" id="KW-0802">TPR repeat</keyword>
<evidence type="ECO:0008006" key="5">
    <source>
        <dbReference type="Google" id="ProtNLM"/>
    </source>
</evidence>
<proteinExistence type="predicted"/>